<dbReference type="Proteomes" id="UP000292385">
    <property type="component" value="Unassembled WGS sequence"/>
</dbReference>
<protein>
    <recommendedName>
        <fullName evidence="4">LPXTG cell wall anchor domain-containing protein</fullName>
    </recommendedName>
</protein>
<dbReference type="EMBL" id="SJJY01000001">
    <property type="protein sequence ID" value="TCC28240.1"/>
    <property type="molecule type" value="Genomic_DNA"/>
</dbReference>
<evidence type="ECO:0008006" key="4">
    <source>
        <dbReference type="Google" id="ProtNLM"/>
    </source>
</evidence>
<accession>A0ABY2AI72</accession>
<proteinExistence type="predicted"/>
<name>A0ABY2AI72_9ACTN</name>
<keyword evidence="3" id="KW-1185">Reference proteome</keyword>
<evidence type="ECO:0000256" key="1">
    <source>
        <dbReference type="SAM" id="Phobius"/>
    </source>
</evidence>
<sequence length="100" mass="9881">MPVSNRSGVTVISLNKILGVAGLVLLIGGGLLGFRSVSESGTDCGSAFQPAGGITPMACDNALNGAGTLTTVLMSAGALCLIAAVAIKVIHNRAKEKVTA</sequence>
<evidence type="ECO:0000313" key="2">
    <source>
        <dbReference type="EMBL" id="TCC28240.1"/>
    </source>
</evidence>
<keyword evidence="1" id="KW-0472">Membrane</keyword>
<organism evidence="2 3">
    <name type="scientific">Kribbella speibonae</name>
    <dbReference type="NCBI Taxonomy" id="1572660"/>
    <lineage>
        <taxon>Bacteria</taxon>
        <taxon>Bacillati</taxon>
        <taxon>Actinomycetota</taxon>
        <taxon>Actinomycetes</taxon>
        <taxon>Propionibacteriales</taxon>
        <taxon>Kribbellaceae</taxon>
        <taxon>Kribbella</taxon>
    </lineage>
</organism>
<keyword evidence="1" id="KW-1133">Transmembrane helix</keyword>
<feature type="transmembrane region" description="Helical" evidence="1">
    <location>
        <begin position="12"/>
        <end position="32"/>
    </location>
</feature>
<reference evidence="2 3" key="1">
    <citation type="submission" date="2019-02" db="EMBL/GenBank/DDBJ databases">
        <title>Kribbella capetownensis sp. nov. and Kribbella speibonae sp. nov., isolated from soil.</title>
        <authorList>
            <person name="Curtis S.M."/>
            <person name="Norton I."/>
            <person name="Everest G.J."/>
            <person name="Meyers P.R."/>
        </authorList>
    </citation>
    <scope>NUCLEOTIDE SEQUENCE [LARGE SCALE GENOMIC DNA]</scope>
    <source>
        <strain evidence="2 3">SK5</strain>
    </source>
</reference>
<comment type="caution">
    <text evidence="2">The sequence shown here is derived from an EMBL/GenBank/DDBJ whole genome shotgun (WGS) entry which is preliminary data.</text>
</comment>
<gene>
    <name evidence="2" type="ORF">E0H58_03545</name>
</gene>
<feature type="transmembrane region" description="Helical" evidence="1">
    <location>
        <begin position="66"/>
        <end position="87"/>
    </location>
</feature>
<keyword evidence="1" id="KW-0812">Transmembrane</keyword>
<evidence type="ECO:0000313" key="3">
    <source>
        <dbReference type="Proteomes" id="UP000292385"/>
    </source>
</evidence>